<protein>
    <recommendedName>
        <fullName evidence="9">Amino acid permease/ SLC12A domain-containing protein</fullName>
    </recommendedName>
</protein>
<feature type="transmembrane region" description="Helical" evidence="8">
    <location>
        <begin position="187"/>
        <end position="208"/>
    </location>
</feature>
<dbReference type="HOGENOM" id="CLU_007946_12_1_1"/>
<dbReference type="GO" id="GO:0016020">
    <property type="term" value="C:membrane"/>
    <property type="evidence" value="ECO:0007669"/>
    <property type="project" value="UniProtKB-SubCell"/>
</dbReference>
<feature type="transmembrane region" description="Helical" evidence="8">
    <location>
        <begin position="136"/>
        <end position="154"/>
    </location>
</feature>
<keyword evidence="2" id="KW-0813">Transport</keyword>
<dbReference type="PROSITE" id="PS00218">
    <property type="entry name" value="AMINO_ACID_PERMEASE_1"/>
    <property type="match status" value="1"/>
</dbReference>
<dbReference type="EMBL" id="KL198016">
    <property type="protein sequence ID" value="KDQ21231.1"/>
    <property type="molecule type" value="Genomic_DNA"/>
</dbReference>
<feature type="transmembrane region" description="Helical" evidence="8">
    <location>
        <begin position="565"/>
        <end position="587"/>
    </location>
</feature>
<feature type="transmembrane region" description="Helical" evidence="8">
    <location>
        <begin position="531"/>
        <end position="553"/>
    </location>
</feature>
<keyword evidence="5 8" id="KW-1133">Transmembrane helix</keyword>
<keyword evidence="6 8" id="KW-0472">Membrane</keyword>
<feature type="region of interest" description="Disordered" evidence="7">
    <location>
        <begin position="48"/>
        <end position="71"/>
    </location>
</feature>
<evidence type="ECO:0000259" key="9">
    <source>
        <dbReference type="Pfam" id="PF00324"/>
    </source>
</evidence>
<evidence type="ECO:0000256" key="8">
    <source>
        <dbReference type="SAM" id="Phobius"/>
    </source>
</evidence>
<dbReference type="InParanoid" id="A0A067NBS1"/>
<dbReference type="GO" id="GO:0015171">
    <property type="term" value="F:amino acid transmembrane transporter activity"/>
    <property type="evidence" value="ECO:0007669"/>
    <property type="project" value="TreeGrafter"/>
</dbReference>
<accession>A0A067NBS1</accession>
<feature type="transmembrane region" description="Helical" evidence="8">
    <location>
        <begin position="622"/>
        <end position="642"/>
    </location>
</feature>
<dbReference type="Gene3D" id="1.20.1740.10">
    <property type="entry name" value="Amino acid/polyamine transporter I"/>
    <property type="match status" value="1"/>
</dbReference>
<feature type="transmembrane region" description="Helical" evidence="8">
    <location>
        <begin position="683"/>
        <end position="707"/>
    </location>
</feature>
<feature type="region of interest" description="Disordered" evidence="7">
    <location>
        <begin position="437"/>
        <end position="459"/>
    </location>
</feature>
<sequence length="746" mass="81924">MQAAGSQTAESFKLQRVSLVFTQDTTSSHLISRFAFRADRMMRRTATVLPHQQASSSTSNSSRQHNEAPNQPLSLIIPANVEIVRKVDRWKNTSETLPPQFSRRQISMMSIGGVIGTGIFLGTAEALRRGGPLGMLLGYTLVGSVVYCVVVSMGEMVAYRPYIGGIVGIMDEYVDPALAFASGWIAWYHWVINCPAEISAAVLMMGFYGLEGNNAVWTTIILAVSAAINCLGARLYGDIVFWFSSIKVITIIGLVILGLALDLGAGSEGVIGFRYWNNPGPFAQYMGIGGADGRFLGFFQVLMQAVFSYLGSEIPGIAAGEVIDPSRNIPQAMKRVWIRVFLFYVCSVAVAGLIVPYNDSALNNGSKNASSSIYVIVMKRAGIKVLPHIVNAAFLTSAWSAATVDMYIASRYLWFLAYRKHAPALFRRLYKSHPDPKIDTPPDSATLPSPPPPTPNTAGLMRATLSATQSPQLRHDEPDIIEAAFNVPEKGQRELGDYSPEDAHDVFGTKQYDIEGGRCASPESERGGTDAVGGVVIPYLSVLVSCLFGLLAYTAVGKNANSAFLWLSSMTSTAALLSWAAMMYTYIRWHKGSKHAEANKYNNYTRHLDALKTLRHRGQPYLAIYALVMCTFILICNGWAILFAGSAEGKFIIAEERGELSTNGVHLNGNMTIIQQEFPPENIIPIFITTYLPIPIFLLLILGYKLINQTPEVAYKKMKFVRERGPPVPENPQRQSVLERILNWLV</sequence>
<dbReference type="AlphaFoldDB" id="A0A067NBS1"/>
<evidence type="ECO:0000256" key="3">
    <source>
        <dbReference type="ARBA" id="ARBA00022692"/>
    </source>
</evidence>
<feature type="transmembrane region" description="Helical" evidence="8">
    <location>
        <begin position="215"/>
        <end position="236"/>
    </location>
</feature>
<dbReference type="Pfam" id="PF00324">
    <property type="entry name" value="AA_permease"/>
    <property type="match status" value="2"/>
</dbReference>
<dbReference type="InterPro" id="IPR004840">
    <property type="entry name" value="Amino_acid_permease_CS"/>
</dbReference>
<organism evidence="10 11">
    <name type="scientific">Botryobasidium botryosum (strain FD-172 SS1)</name>
    <dbReference type="NCBI Taxonomy" id="930990"/>
    <lineage>
        <taxon>Eukaryota</taxon>
        <taxon>Fungi</taxon>
        <taxon>Dikarya</taxon>
        <taxon>Basidiomycota</taxon>
        <taxon>Agaricomycotina</taxon>
        <taxon>Agaricomycetes</taxon>
        <taxon>Cantharellales</taxon>
        <taxon>Botryobasidiaceae</taxon>
        <taxon>Botryobasidium</taxon>
    </lineage>
</organism>
<dbReference type="InterPro" id="IPR004841">
    <property type="entry name" value="AA-permease/SLC12A_dom"/>
</dbReference>
<feature type="transmembrane region" description="Helical" evidence="8">
    <location>
        <begin position="106"/>
        <end position="124"/>
    </location>
</feature>
<evidence type="ECO:0000256" key="2">
    <source>
        <dbReference type="ARBA" id="ARBA00022448"/>
    </source>
</evidence>
<keyword evidence="11" id="KW-1185">Reference proteome</keyword>
<evidence type="ECO:0000256" key="6">
    <source>
        <dbReference type="ARBA" id="ARBA00023136"/>
    </source>
</evidence>
<comment type="subcellular location">
    <subcellularLocation>
        <location evidence="1">Membrane</location>
        <topology evidence="1">Multi-pass membrane protein</topology>
    </subcellularLocation>
</comment>
<dbReference type="STRING" id="930990.A0A067NBS1"/>
<reference evidence="11" key="1">
    <citation type="journal article" date="2014" name="Proc. Natl. Acad. Sci. U.S.A.">
        <title>Extensive sampling of basidiomycete genomes demonstrates inadequacy of the white-rot/brown-rot paradigm for wood decay fungi.</title>
        <authorList>
            <person name="Riley R."/>
            <person name="Salamov A.A."/>
            <person name="Brown D.W."/>
            <person name="Nagy L.G."/>
            <person name="Floudas D."/>
            <person name="Held B.W."/>
            <person name="Levasseur A."/>
            <person name="Lombard V."/>
            <person name="Morin E."/>
            <person name="Otillar R."/>
            <person name="Lindquist E.A."/>
            <person name="Sun H."/>
            <person name="LaButti K.M."/>
            <person name="Schmutz J."/>
            <person name="Jabbour D."/>
            <person name="Luo H."/>
            <person name="Baker S.E."/>
            <person name="Pisabarro A.G."/>
            <person name="Walton J.D."/>
            <person name="Blanchette R.A."/>
            <person name="Henrissat B."/>
            <person name="Martin F."/>
            <person name="Cullen D."/>
            <person name="Hibbett D.S."/>
            <person name="Grigoriev I.V."/>
        </authorList>
    </citation>
    <scope>NUCLEOTIDE SEQUENCE [LARGE SCALE GENOMIC DNA]</scope>
    <source>
        <strain evidence="11">FD-172 SS1</strain>
    </source>
</reference>
<dbReference type="PANTHER" id="PTHR43341:SF20">
    <property type="entry name" value="AAT FAMILY AMINO ACID TRANSPORTER"/>
    <property type="match status" value="1"/>
</dbReference>
<gene>
    <name evidence="10" type="ORF">BOTBODRAFT_182628</name>
</gene>
<evidence type="ECO:0000256" key="4">
    <source>
        <dbReference type="ARBA" id="ARBA00022970"/>
    </source>
</evidence>
<keyword evidence="4" id="KW-0029">Amino-acid transport</keyword>
<feature type="domain" description="Amino acid permease/ SLC12A" evidence="9">
    <location>
        <begin position="538"/>
        <end position="650"/>
    </location>
</feature>
<keyword evidence="3 8" id="KW-0812">Transmembrane</keyword>
<name>A0A067NBS1_BOTB1</name>
<dbReference type="PANTHER" id="PTHR43341">
    <property type="entry name" value="AMINO ACID PERMEASE"/>
    <property type="match status" value="1"/>
</dbReference>
<dbReference type="InterPro" id="IPR050524">
    <property type="entry name" value="APC_YAT"/>
</dbReference>
<feature type="transmembrane region" description="Helical" evidence="8">
    <location>
        <begin position="336"/>
        <end position="357"/>
    </location>
</feature>
<feature type="transmembrane region" description="Helical" evidence="8">
    <location>
        <begin position="242"/>
        <end position="265"/>
    </location>
</feature>
<evidence type="ECO:0000256" key="7">
    <source>
        <dbReference type="SAM" id="MobiDB-lite"/>
    </source>
</evidence>
<evidence type="ECO:0000313" key="10">
    <source>
        <dbReference type="EMBL" id="KDQ21231.1"/>
    </source>
</evidence>
<feature type="transmembrane region" description="Helical" evidence="8">
    <location>
        <begin position="388"/>
        <end position="409"/>
    </location>
</feature>
<feature type="domain" description="Amino acid permease/ SLC12A" evidence="9">
    <location>
        <begin position="106"/>
        <end position="433"/>
    </location>
</feature>
<evidence type="ECO:0000313" key="11">
    <source>
        <dbReference type="Proteomes" id="UP000027195"/>
    </source>
</evidence>
<evidence type="ECO:0000256" key="1">
    <source>
        <dbReference type="ARBA" id="ARBA00004141"/>
    </source>
</evidence>
<evidence type="ECO:0000256" key="5">
    <source>
        <dbReference type="ARBA" id="ARBA00022989"/>
    </source>
</evidence>
<proteinExistence type="predicted"/>
<dbReference type="OrthoDB" id="3900342at2759"/>
<dbReference type="Proteomes" id="UP000027195">
    <property type="component" value="Unassembled WGS sequence"/>
</dbReference>